<protein>
    <submittedName>
        <fullName evidence="2">Uncharacterized protein</fullName>
    </submittedName>
</protein>
<evidence type="ECO:0000313" key="3">
    <source>
        <dbReference type="Proteomes" id="UP000026960"/>
    </source>
</evidence>
<reference evidence="2" key="1">
    <citation type="journal article" date="2009" name="Rice">
        <title>De Novo Next Generation Sequencing of Plant Genomes.</title>
        <authorList>
            <person name="Rounsley S."/>
            <person name="Marri P.R."/>
            <person name="Yu Y."/>
            <person name="He R."/>
            <person name="Sisneros N."/>
            <person name="Goicoechea J.L."/>
            <person name="Lee S.J."/>
            <person name="Angelova A."/>
            <person name="Kudrna D."/>
            <person name="Luo M."/>
            <person name="Affourtit J."/>
            <person name="Desany B."/>
            <person name="Knight J."/>
            <person name="Niazi F."/>
            <person name="Egholm M."/>
            <person name="Wing R.A."/>
        </authorList>
    </citation>
    <scope>NUCLEOTIDE SEQUENCE [LARGE SCALE GENOMIC DNA]</scope>
    <source>
        <strain evidence="2">cv. IRGC 105608</strain>
    </source>
</reference>
<accession>A0A0D3GH26</accession>
<sequence length="165" mass="18384">MEREEGKMERGDGCLPPAAPFIANGSVSLLFLAPSCLGWKKKQHVYMNELKYLRGLASAVSYKQFLVRSRILMLPSSKDAVSPGQLSFTLVYTIPFDYMYTTRAPTRRTEQPRANFAAGDHRRSSAERLPCPRTRRGLASTRRGRWRRACRRPGEGCASGSAAAA</sequence>
<reference evidence="2" key="2">
    <citation type="submission" date="2015-03" db="UniProtKB">
        <authorList>
            <consortium name="EnsemblPlants"/>
        </authorList>
    </citation>
    <scope>IDENTIFICATION</scope>
</reference>
<keyword evidence="3" id="KW-1185">Reference proteome</keyword>
<dbReference type="EnsemblPlants" id="OBART06G16050.3">
    <property type="protein sequence ID" value="OBART06G16050.3"/>
    <property type="gene ID" value="OBART06G16050"/>
</dbReference>
<dbReference type="Gramene" id="OBART06G16050.3">
    <property type="protein sequence ID" value="OBART06G16050.3"/>
    <property type="gene ID" value="OBART06G16050"/>
</dbReference>
<dbReference type="HOGENOM" id="CLU_1615106_0_0_1"/>
<evidence type="ECO:0000313" key="2">
    <source>
        <dbReference type="EnsemblPlants" id="OBART06G16050.3"/>
    </source>
</evidence>
<dbReference type="Proteomes" id="UP000026960">
    <property type="component" value="Chromosome 6"/>
</dbReference>
<feature type="compositionally biased region" description="Low complexity" evidence="1">
    <location>
        <begin position="156"/>
        <end position="165"/>
    </location>
</feature>
<organism evidence="2">
    <name type="scientific">Oryza barthii</name>
    <dbReference type="NCBI Taxonomy" id="65489"/>
    <lineage>
        <taxon>Eukaryota</taxon>
        <taxon>Viridiplantae</taxon>
        <taxon>Streptophyta</taxon>
        <taxon>Embryophyta</taxon>
        <taxon>Tracheophyta</taxon>
        <taxon>Spermatophyta</taxon>
        <taxon>Magnoliopsida</taxon>
        <taxon>Liliopsida</taxon>
        <taxon>Poales</taxon>
        <taxon>Poaceae</taxon>
        <taxon>BOP clade</taxon>
        <taxon>Oryzoideae</taxon>
        <taxon>Oryzeae</taxon>
        <taxon>Oryzinae</taxon>
        <taxon>Oryza</taxon>
    </lineage>
</organism>
<proteinExistence type="predicted"/>
<evidence type="ECO:0000256" key="1">
    <source>
        <dbReference type="SAM" id="MobiDB-lite"/>
    </source>
</evidence>
<name>A0A0D3GH26_9ORYZ</name>
<feature type="region of interest" description="Disordered" evidence="1">
    <location>
        <begin position="112"/>
        <end position="165"/>
    </location>
</feature>
<feature type="compositionally biased region" description="Basic residues" evidence="1">
    <location>
        <begin position="142"/>
        <end position="151"/>
    </location>
</feature>
<dbReference type="AlphaFoldDB" id="A0A0D3GH26"/>